<comment type="similarity">
    <text evidence="1">Belongs to the short-chain dehydrogenases/reductases (SDR) family.</text>
</comment>
<dbReference type="OrthoDB" id="281764at2157"/>
<sequence>MRDDTAAEPGSETAVDPATAFDLSDRVAVVTGGTRGIGRAIALGLANAGADVVPTSRTAADVEDAVAAVESCGVDSLARPTDVTDTDDVTALMGAVADGLGGPEIVVNNAGVNPDGALGPPEATTEDAEEFVLDVNLRGALRCARAAAESLRASDGGSLINVASVGGLVGLPRQHPYVASKHGLVGVTKSMALDWAPEVRVNAVAPGYVFTDLTADIADDERLMESIRDRTPLGRFADPAEVAGPVVFLASDAASYVTGACLAVDGGWTAR</sequence>
<keyword evidence="4" id="KW-1185">Reference proteome</keyword>
<evidence type="ECO:0000256" key="2">
    <source>
        <dbReference type="ARBA" id="ARBA00023002"/>
    </source>
</evidence>
<dbReference type="InterPro" id="IPR020904">
    <property type="entry name" value="Sc_DH/Rdtase_CS"/>
</dbReference>
<evidence type="ECO:0000256" key="1">
    <source>
        <dbReference type="ARBA" id="ARBA00006484"/>
    </source>
</evidence>
<dbReference type="Pfam" id="PF13561">
    <property type="entry name" value="adh_short_C2"/>
    <property type="match status" value="1"/>
</dbReference>
<dbReference type="SUPFAM" id="SSF51735">
    <property type="entry name" value="NAD(P)-binding Rossmann-fold domains"/>
    <property type="match status" value="1"/>
</dbReference>
<organism evidence="3 4">
    <name type="scientific">Halobaculum gomorrense</name>
    <dbReference type="NCBI Taxonomy" id="43928"/>
    <lineage>
        <taxon>Archaea</taxon>
        <taxon>Methanobacteriati</taxon>
        <taxon>Methanobacteriota</taxon>
        <taxon>Stenosarchaea group</taxon>
        <taxon>Halobacteria</taxon>
        <taxon>Halobacteriales</taxon>
        <taxon>Haloferacaceae</taxon>
        <taxon>Halobaculum</taxon>
    </lineage>
</organism>
<dbReference type="PRINTS" id="PR00081">
    <property type="entry name" value="GDHRDH"/>
</dbReference>
<dbReference type="GO" id="GO:0016616">
    <property type="term" value="F:oxidoreductase activity, acting on the CH-OH group of donors, NAD or NADP as acceptor"/>
    <property type="evidence" value="ECO:0007669"/>
    <property type="project" value="TreeGrafter"/>
</dbReference>
<dbReference type="InterPro" id="IPR002347">
    <property type="entry name" value="SDR_fam"/>
</dbReference>
<dbReference type="EMBL" id="FQWV01000011">
    <property type="protein sequence ID" value="SHH64098.1"/>
    <property type="molecule type" value="Genomic_DNA"/>
</dbReference>
<accession>A0A1M5UMK3</accession>
<dbReference type="AlphaFoldDB" id="A0A1M5UMK3"/>
<dbReference type="PANTHER" id="PTHR42760">
    <property type="entry name" value="SHORT-CHAIN DEHYDROGENASES/REDUCTASES FAMILY MEMBER"/>
    <property type="match status" value="1"/>
</dbReference>
<evidence type="ECO:0000313" key="3">
    <source>
        <dbReference type="EMBL" id="SHH64098.1"/>
    </source>
</evidence>
<dbReference type="PROSITE" id="PS00061">
    <property type="entry name" value="ADH_SHORT"/>
    <property type="match status" value="1"/>
</dbReference>
<dbReference type="RefSeq" id="WP_073311161.1">
    <property type="nucleotide sequence ID" value="NZ_FQWV01000011.1"/>
</dbReference>
<dbReference type="PRINTS" id="PR00080">
    <property type="entry name" value="SDRFAMILY"/>
</dbReference>
<dbReference type="Gene3D" id="3.40.50.720">
    <property type="entry name" value="NAD(P)-binding Rossmann-like Domain"/>
    <property type="match status" value="1"/>
</dbReference>
<dbReference type="PANTHER" id="PTHR42760:SF133">
    <property type="entry name" value="3-OXOACYL-[ACYL-CARRIER-PROTEIN] REDUCTASE"/>
    <property type="match status" value="1"/>
</dbReference>
<keyword evidence="2" id="KW-0560">Oxidoreductase</keyword>
<dbReference type="NCBIfam" id="NF005559">
    <property type="entry name" value="PRK07231.1"/>
    <property type="match status" value="1"/>
</dbReference>
<dbReference type="FunFam" id="3.40.50.720:FF:000084">
    <property type="entry name" value="Short-chain dehydrogenase reductase"/>
    <property type="match status" value="1"/>
</dbReference>
<protein>
    <submittedName>
        <fullName evidence="3">3-oxoacyl-[acyl-carrier protein] reductase</fullName>
    </submittedName>
</protein>
<dbReference type="InterPro" id="IPR036291">
    <property type="entry name" value="NAD(P)-bd_dom_sf"/>
</dbReference>
<reference evidence="3 4" key="1">
    <citation type="submission" date="2016-11" db="EMBL/GenBank/DDBJ databases">
        <authorList>
            <person name="Jaros S."/>
            <person name="Januszkiewicz K."/>
            <person name="Wedrychowicz H."/>
        </authorList>
    </citation>
    <scope>NUCLEOTIDE SEQUENCE [LARGE SCALE GENOMIC DNA]</scope>
    <source>
        <strain evidence="3 4">DSM 9297</strain>
    </source>
</reference>
<name>A0A1M5UMK3_9EURY</name>
<dbReference type="STRING" id="43928.SAMN05443636_3069"/>
<evidence type="ECO:0000313" key="4">
    <source>
        <dbReference type="Proteomes" id="UP000184357"/>
    </source>
</evidence>
<dbReference type="Proteomes" id="UP000184357">
    <property type="component" value="Unassembled WGS sequence"/>
</dbReference>
<proteinExistence type="inferred from homology"/>
<gene>
    <name evidence="3" type="ORF">SAMN05443636_3069</name>
</gene>